<evidence type="ECO:0000313" key="2">
    <source>
        <dbReference type="Proteomes" id="UP000294543"/>
    </source>
</evidence>
<reference evidence="1 2" key="1">
    <citation type="submission" date="2019-03" db="EMBL/GenBank/DDBJ databases">
        <title>Draft genome sequences of novel Actinobacteria.</title>
        <authorList>
            <person name="Sahin N."/>
            <person name="Ay H."/>
            <person name="Saygin H."/>
        </authorList>
    </citation>
    <scope>NUCLEOTIDE SEQUENCE [LARGE SCALE GENOMIC DNA]</scope>
    <source>
        <strain evidence="1 2">KC712</strain>
    </source>
</reference>
<proteinExistence type="predicted"/>
<evidence type="ECO:0000313" key="1">
    <source>
        <dbReference type="EMBL" id="TDD24779.1"/>
    </source>
</evidence>
<accession>A0A4R4X3I1</accession>
<dbReference type="OrthoDB" id="3537166at2"/>
<dbReference type="Proteomes" id="UP000294543">
    <property type="component" value="Unassembled WGS sequence"/>
</dbReference>
<dbReference type="RefSeq" id="WP_132504895.1">
    <property type="nucleotide sequence ID" value="NZ_SMKP01000009.1"/>
</dbReference>
<comment type="caution">
    <text evidence="1">The sequence shown here is derived from an EMBL/GenBank/DDBJ whole genome shotgun (WGS) entry which is preliminary data.</text>
</comment>
<protein>
    <submittedName>
        <fullName evidence="1">Uncharacterized protein</fullName>
    </submittedName>
</protein>
<dbReference type="EMBL" id="SMKP01000009">
    <property type="protein sequence ID" value="TDD24779.1"/>
    <property type="molecule type" value="Genomic_DNA"/>
</dbReference>
<gene>
    <name evidence="1" type="ORF">E1294_04930</name>
</gene>
<organism evidence="1 2">
    <name type="scientific">Nonomuraea diastatica</name>
    <dbReference type="NCBI Taxonomy" id="1848329"/>
    <lineage>
        <taxon>Bacteria</taxon>
        <taxon>Bacillati</taxon>
        <taxon>Actinomycetota</taxon>
        <taxon>Actinomycetes</taxon>
        <taxon>Streptosporangiales</taxon>
        <taxon>Streptosporangiaceae</taxon>
        <taxon>Nonomuraea</taxon>
    </lineage>
</organism>
<sequence length="88" mass="9600">MDTFDVIVTARSNGELNSEQFDRQVAMVRPVMAWDPDTTLWRIRLSGSHAETLSNVLNTLFEAARVYGTAITVRLVTAESADGVVASG</sequence>
<name>A0A4R4X3I1_9ACTN</name>
<keyword evidence="2" id="KW-1185">Reference proteome</keyword>
<dbReference type="AlphaFoldDB" id="A0A4R4X3I1"/>